<dbReference type="InterPro" id="IPR016130">
    <property type="entry name" value="Tyr_Pase_AS"/>
</dbReference>
<dbReference type="PROSITE" id="PS00383">
    <property type="entry name" value="TYR_PHOSPHATASE_1"/>
    <property type="match status" value="1"/>
</dbReference>
<name>A0A0K0EZL9_STRVS</name>
<keyword evidence="4" id="KW-1185">Reference proteome</keyword>
<evidence type="ECO:0000256" key="1">
    <source>
        <dbReference type="SAM" id="MobiDB-lite"/>
    </source>
</evidence>
<dbReference type="STRING" id="75913.A0A0K0EZL9"/>
<dbReference type="PANTHER" id="PTHR46163:SF2">
    <property type="entry name" value="PROTEIN-TYROSINE PHOSPHATASE"/>
    <property type="match status" value="1"/>
</dbReference>
<dbReference type="PANTHER" id="PTHR46163">
    <property type="entry name" value="TYROSINE-PROTEIN PHOSPHATASE-RELATED"/>
    <property type="match status" value="1"/>
</dbReference>
<dbReference type="PRINTS" id="PR00700">
    <property type="entry name" value="PRTYPHPHTASE"/>
</dbReference>
<dbReference type="GO" id="GO:0004725">
    <property type="term" value="F:protein tyrosine phosphatase activity"/>
    <property type="evidence" value="ECO:0007669"/>
    <property type="project" value="InterPro"/>
</dbReference>
<dbReference type="SMART" id="SM00194">
    <property type="entry name" value="PTPc"/>
    <property type="match status" value="1"/>
</dbReference>
<dbReference type="PROSITE" id="PS50056">
    <property type="entry name" value="TYR_PHOSPHATASE_2"/>
    <property type="match status" value="1"/>
</dbReference>
<dbReference type="WBParaSite" id="SVE_0197900.1">
    <property type="protein sequence ID" value="SVE_0197900.1"/>
    <property type="gene ID" value="SVE_0197900"/>
</dbReference>
<dbReference type="Proteomes" id="UP000035680">
    <property type="component" value="Unassembled WGS sequence"/>
</dbReference>
<evidence type="ECO:0000259" key="3">
    <source>
        <dbReference type="PROSITE" id="PS50056"/>
    </source>
</evidence>
<dbReference type="InterPro" id="IPR000242">
    <property type="entry name" value="PTP_cat"/>
</dbReference>
<dbReference type="SMART" id="SM00404">
    <property type="entry name" value="PTPc_motif"/>
    <property type="match status" value="1"/>
</dbReference>
<dbReference type="CDD" id="cd00047">
    <property type="entry name" value="PTPc"/>
    <property type="match status" value="1"/>
</dbReference>
<evidence type="ECO:0000313" key="5">
    <source>
        <dbReference type="WBParaSite" id="SVE_0197900.1"/>
    </source>
</evidence>
<dbReference type="InterPro" id="IPR029021">
    <property type="entry name" value="Prot-tyrosine_phosphatase-like"/>
</dbReference>
<dbReference type="InterPro" id="IPR000387">
    <property type="entry name" value="Tyr_Pase_dom"/>
</dbReference>
<reference evidence="5" key="2">
    <citation type="submission" date="2015-08" db="UniProtKB">
        <authorList>
            <consortium name="WormBaseParasite"/>
        </authorList>
    </citation>
    <scope>IDENTIFICATION</scope>
</reference>
<organism evidence="4 5">
    <name type="scientific">Strongyloides venezuelensis</name>
    <name type="common">Threadworm</name>
    <dbReference type="NCBI Taxonomy" id="75913"/>
    <lineage>
        <taxon>Eukaryota</taxon>
        <taxon>Metazoa</taxon>
        <taxon>Ecdysozoa</taxon>
        <taxon>Nematoda</taxon>
        <taxon>Chromadorea</taxon>
        <taxon>Rhabditida</taxon>
        <taxon>Tylenchina</taxon>
        <taxon>Panagrolaimomorpha</taxon>
        <taxon>Strongyloidoidea</taxon>
        <taxon>Strongyloididae</taxon>
        <taxon>Strongyloides</taxon>
    </lineage>
</organism>
<protein>
    <submittedName>
        <fullName evidence="5">Uncharacterized protein</fullName>
    </submittedName>
</protein>
<dbReference type="SUPFAM" id="SSF52799">
    <property type="entry name" value="(Phosphotyrosine protein) phosphatases II"/>
    <property type="match status" value="1"/>
</dbReference>
<dbReference type="InterPro" id="IPR052782">
    <property type="entry name" value="Oocyte-zygote_transition_reg"/>
</dbReference>
<feature type="domain" description="Tyrosine-protein phosphatase" evidence="2">
    <location>
        <begin position="72"/>
        <end position="323"/>
    </location>
</feature>
<dbReference type="PROSITE" id="PS50055">
    <property type="entry name" value="TYR_PHOSPHATASE_PTP"/>
    <property type="match status" value="1"/>
</dbReference>
<feature type="region of interest" description="Disordered" evidence="1">
    <location>
        <begin position="381"/>
        <end position="416"/>
    </location>
</feature>
<dbReference type="AlphaFoldDB" id="A0A0K0EZL9"/>
<feature type="domain" description="Tyrosine specific protein phosphatases" evidence="3">
    <location>
        <begin position="241"/>
        <end position="314"/>
    </location>
</feature>
<dbReference type="InterPro" id="IPR003595">
    <property type="entry name" value="Tyr_Pase_cat"/>
</dbReference>
<dbReference type="Gene3D" id="3.90.190.10">
    <property type="entry name" value="Protein tyrosine phosphatase superfamily"/>
    <property type="match status" value="1"/>
</dbReference>
<evidence type="ECO:0000313" key="4">
    <source>
        <dbReference type="Proteomes" id="UP000035680"/>
    </source>
</evidence>
<sequence>MESLFSYFTQRRKKNIRTITEAEEGDITNNMGNEKNHYNNENHDGNRTTSVHFNKNLTAFVKTACEIGVTNLVKEFQELQSYEQKHIKSHKVFGKNINKCRYKDILCYDDSRFILKKSKNDNVDFIHANYVASSRKNSYICTQAPLPDTVKDFWRMVWQSKARSVVMLCEIMENGKVKSEQYWPIEKGETLRTGNMLIKFLNKYDFEKNIVRSNLLLKKGRRVRLVAHYQYFKWPDRGVPNNYLVCLRLMKKVTKKFPVIVHCSAGIGRTGTVVCLDDMITKLSKPGGCLRMKNALLEYRQYRYGIVQTEVQYLFIHRVLMTLAIQKNLISMNEIAQFIKLYDVVMSKLCENPAQKAEQLMQTQEEHTVLEKMEQASEITLDEVSAVPFDDDMKKKNNKGSRDNSFSDSERNNGEN</sequence>
<evidence type="ECO:0000259" key="2">
    <source>
        <dbReference type="PROSITE" id="PS50055"/>
    </source>
</evidence>
<reference evidence="4" key="1">
    <citation type="submission" date="2014-07" db="EMBL/GenBank/DDBJ databases">
        <authorList>
            <person name="Martin A.A"/>
            <person name="De Silva N."/>
        </authorList>
    </citation>
    <scope>NUCLEOTIDE SEQUENCE</scope>
</reference>
<dbReference type="Pfam" id="PF00102">
    <property type="entry name" value="Y_phosphatase"/>
    <property type="match status" value="1"/>
</dbReference>
<accession>A0A0K0EZL9</accession>
<proteinExistence type="predicted"/>